<dbReference type="InterPro" id="IPR024529">
    <property type="entry name" value="ECF_trnsprt_substrate-spec"/>
</dbReference>
<gene>
    <name evidence="2" type="ORF">Cabys_1320</name>
    <name evidence="3" type="ORF">Calab_2500</name>
</gene>
<protein>
    <recommendedName>
        <fullName evidence="6">ECF transporter S component</fullName>
    </recommendedName>
</protein>
<sequence length="172" mass="19171">MLQRELRQIPLTAFLAVAGILLPQIFHLFGLGAIFLPMFLPVMLGGLILSWRFALLLAVITPLISWLFTGMPPLVPPVLPVLIVELLVVNAILSLLHVHLKWNLWAALLLAILTDRLLLLALVSVIAPLFGWRHPLFSLALVSSGLPGIALQMVVLPLTVRLIRERWKLRLE</sequence>
<reference evidence="3 4" key="1">
    <citation type="submission" date="2011-09" db="EMBL/GenBank/DDBJ databases">
        <title>The permanent draft genome of Caldithrix abyssi DSM 13497.</title>
        <authorList>
            <consortium name="US DOE Joint Genome Institute (JGI-PGF)"/>
            <person name="Lucas S."/>
            <person name="Han J."/>
            <person name="Lapidus A."/>
            <person name="Bruce D."/>
            <person name="Goodwin L."/>
            <person name="Pitluck S."/>
            <person name="Peters L."/>
            <person name="Kyrpides N."/>
            <person name="Mavromatis K."/>
            <person name="Ivanova N."/>
            <person name="Mikhailova N."/>
            <person name="Chertkov O."/>
            <person name="Detter J.C."/>
            <person name="Tapia R."/>
            <person name="Han C."/>
            <person name="Land M."/>
            <person name="Hauser L."/>
            <person name="Markowitz V."/>
            <person name="Cheng J.-F."/>
            <person name="Hugenholtz P."/>
            <person name="Woyke T."/>
            <person name="Wu D."/>
            <person name="Spring S."/>
            <person name="Brambilla E."/>
            <person name="Klenk H.-P."/>
            <person name="Eisen J.A."/>
        </authorList>
    </citation>
    <scope>NUCLEOTIDE SEQUENCE [LARGE SCALE GENOMIC DNA]</scope>
    <source>
        <strain evidence="3 4">DSM 13497</strain>
    </source>
</reference>
<feature type="transmembrane region" description="Helical" evidence="1">
    <location>
        <begin position="108"/>
        <end position="130"/>
    </location>
</feature>
<dbReference type="RefSeq" id="WP_006929343.1">
    <property type="nucleotide sequence ID" value="NZ_CM001402.1"/>
</dbReference>
<dbReference type="eggNOG" id="ENOG5030K3I">
    <property type="taxonomic scope" value="Bacteria"/>
</dbReference>
<feature type="transmembrane region" description="Helical" evidence="1">
    <location>
        <begin position="74"/>
        <end position="96"/>
    </location>
</feature>
<feature type="transmembrane region" description="Helical" evidence="1">
    <location>
        <begin position="136"/>
        <end position="160"/>
    </location>
</feature>
<evidence type="ECO:0000313" key="5">
    <source>
        <dbReference type="Proteomes" id="UP000183868"/>
    </source>
</evidence>
<dbReference type="Proteomes" id="UP000004671">
    <property type="component" value="Chromosome"/>
</dbReference>
<dbReference type="Pfam" id="PF12822">
    <property type="entry name" value="ECF_trnsprt"/>
    <property type="match status" value="1"/>
</dbReference>
<evidence type="ECO:0000313" key="3">
    <source>
        <dbReference type="EMBL" id="EHO42110.1"/>
    </source>
</evidence>
<proteinExistence type="predicted"/>
<dbReference type="PaxDb" id="880073-Calab_2500"/>
<keyword evidence="1" id="KW-1133">Transmembrane helix</keyword>
<dbReference type="InParanoid" id="H1XND9"/>
<reference evidence="2 5" key="2">
    <citation type="submission" date="2016-11" db="EMBL/GenBank/DDBJ databases">
        <title>Genomic analysis of Caldithrix abyssi and proposal of a novel bacterial phylum Caldithrichaeota.</title>
        <authorList>
            <person name="Kublanov I."/>
            <person name="Sigalova O."/>
            <person name="Gavrilov S."/>
            <person name="Lebedinsky A."/>
            <person name="Ivanova N."/>
            <person name="Daum C."/>
            <person name="Reddy T."/>
            <person name="Klenk H.P."/>
            <person name="Goker M."/>
            <person name="Reva O."/>
            <person name="Miroshnichenko M."/>
            <person name="Kyprides N."/>
            <person name="Woyke T."/>
            <person name="Gelfand M."/>
        </authorList>
    </citation>
    <scope>NUCLEOTIDE SEQUENCE [LARGE SCALE GENOMIC DNA]</scope>
    <source>
        <strain evidence="2 5">LF13</strain>
    </source>
</reference>
<name>H1XND9_CALAY</name>
<keyword evidence="4" id="KW-1185">Reference proteome</keyword>
<accession>H1XND9</accession>
<keyword evidence="1" id="KW-0812">Transmembrane</keyword>
<dbReference type="EMBL" id="CM001402">
    <property type="protein sequence ID" value="EHO42110.1"/>
    <property type="molecule type" value="Genomic_DNA"/>
</dbReference>
<organism evidence="3 4">
    <name type="scientific">Caldithrix abyssi DSM 13497</name>
    <dbReference type="NCBI Taxonomy" id="880073"/>
    <lineage>
        <taxon>Bacteria</taxon>
        <taxon>Pseudomonadati</taxon>
        <taxon>Calditrichota</taxon>
        <taxon>Calditrichia</taxon>
        <taxon>Calditrichales</taxon>
        <taxon>Calditrichaceae</taxon>
        <taxon>Caldithrix</taxon>
    </lineage>
</organism>
<dbReference type="OrthoDB" id="9815422at2"/>
<dbReference type="GO" id="GO:0022857">
    <property type="term" value="F:transmembrane transporter activity"/>
    <property type="evidence" value="ECO:0007669"/>
    <property type="project" value="InterPro"/>
</dbReference>
<dbReference type="AlphaFoldDB" id="H1XND9"/>
<dbReference type="EMBL" id="CP018099">
    <property type="protein sequence ID" value="APF18069.1"/>
    <property type="molecule type" value="Genomic_DNA"/>
</dbReference>
<feature type="transmembrane region" description="Helical" evidence="1">
    <location>
        <begin position="12"/>
        <end position="36"/>
    </location>
</feature>
<evidence type="ECO:0000313" key="4">
    <source>
        <dbReference type="Proteomes" id="UP000004671"/>
    </source>
</evidence>
<evidence type="ECO:0008006" key="6">
    <source>
        <dbReference type="Google" id="ProtNLM"/>
    </source>
</evidence>
<dbReference type="KEGG" id="caby:Cabys_1320"/>
<dbReference type="Proteomes" id="UP000183868">
    <property type="component" value="Chromosome"/>
</dbReference>
<keyword evidence="1" id="KW-0472">Membrane</keyword>
<dbReference type="STRING" id="880073.Cabys_1320"/>
<evidence type="ECO:0000313" key="2">
    <source>
        <dbReference type="EMBL" id="APF18069.1"/>
    </source>
</evidence>
<feature type="transmembrane region" description="Helical" evidence="1">
    <location>
        <begin position="48"/>
        <end position="68"/>
    </location>
</feature>
<dbReference type="HOGENOM" id="CLU_108875_1_0_0"/>
<evidence type="ECO:0000256" key="1">
    <source>
        <dbReference type="SAM" id="Phobius"/>
    </source>
</evidence>